<protein>
    <submittedName>
        <fullName evidence="2">Uncharacterized protein</fullName>
    </submittedName>
</protein>
<feature type="compositionally biased region" description="Basic and acidic residues" evidence="1">
    <location>
        <begin position="12"/>
        <end position="28"/>
    </location>
</feature>
<accession>A0ABT7UNS3</accession>
<evidence type="ECO:0000313" key="3">
    <source>
        <dbReference type="Proteomes" id="UP001529380"/>
    </source>
</evidence>
<evidence type="ECO:0000313" key="2">
    <source>
        <dbReference type="EMBL" id="MDM8200518.1"/>
    </source>
</evidence>
<comment type="caution">
    <text evidence="2">The sequence shown here is derived from an EMBL/GenBank/DDBJ whole genome shotgun (WGS) entry which is preliminary data.</text>
</comment>
<feature type="region of interest" description="Disordered" evidence="1">
    <location>
        <begin position="1"/>
        <end position="28"/>
    </location>
</feature>
<reference evidence="2 3" key="1">
    <citation type="submission" date="2023-06" db="EMBL/GenBank/DDBJ databases">
        <title>Identification and characterization of horizontal gene transfer across gut microbiota members of farm animals based on homology search.</title>
        <authorList>
            <person name="Schwarzerova J."/>
            <person name="Nykrynova M."/>
            <person name="Jureckova K."/>
            <person name="Cejkova D."/>
            <person name="Rychlik I."/>
        </authorList>
    </citation>
    <scope>NUCLEOTIDE SEQUENCE [LARGE SCALE GENOMIC DNA]</scope>
    <source>
        <strain evidence="2 3">ET340</strain>
    </source>
</reference>
<dbReference type="Proteomes" id="UP001529380">
    <property type="component" value="Unassembled WGS sequence"/>
</dbReference>
<keyword evidence="3" id="KW-1185">Reference proteome</keyword>
<dbReference type="RefSeq" id="WP_289599283.1">
    <property type="nucleotide sequence ID" value="NZ_JAUDCL010000005.1"/>
</dbReference>
<dbReference type="EMBL" id="JAUDCL010000005">
    <property type="protein sequence ID" value="MDM8200518.1"/>
    <property type="molecule type" value="Genomic_DNA"/>
</dbReference>
<gene>
    <name evidence="2" type="ORF">QUW08_04300</name>
</gene>
<evidence type="ECO:0000256" key="1">
    <source>
        <dbReference type="SAM" id="MobiDB-lite"/>
    </source>
</evidence>
<name>A0ABT7UNS3_9FIRM</name>
<proteinExistence type="predicted"/>
<sequence>MQLENPAVQSEFHSKEARENIDGTPRDAYNKSCCFYRPRGAAGMVRTVQGDPIGKGAN</sequence>
<organism evidence="2 3">
    <name type="scientific">Allofournierella massiliensis</name>
    <dbReference type="NCBI Taxonomy" id="1650663"/>
    <lineage>
        <taxon>Bacteria</taxon>
        <taxon>Bacillati</taxon>
        <taxon>Bacillota</taxon>
        <taxon>Clostridia</taxon>
        <taxon>Eubacteriales</taxon>
        <taxon>Oscillospiraceae</taxon>
        <taxon>Allofournierella</taxon>
    </lineage>
</organism>